<dbReference type="Proteomes" id="UP000273270">
    <property type="component" value="Chromosome"/>
</dbReference>
<dbReference type="KEGG" id="ccau:EG346_21865"/>
<dbReference type="Proteomes" id="UP000255224">
    <property type="component" value="Unassembled WGS sequence"/>
</dbReference>
<accession>A0A3G6NIM5</accession>
<dbReference type="AlphaFoldDB" id="A0A376E369"/>
<dbReference type="EMBL" id="UFVQ01000003">
    <property type="protein sequence ID" value="STD01164.1"/>
    <property type="molecule type" value="Genomic_DNA"/>
</dbReference>
<name>A0A376E369_CHRCU</name>
<proteinExistence type="predicted"/>
<evidence type="ECO:0000313" key="1">
    <source>
        <dbReference type="EMBL" id="AZA50659.1"/>
    </source>
</evidence>
<gene>
    <name evidence="1" type="ORF">EG346_21865</name>
    <name evidence="2" type="ORF">NCTC13533_03070</name>
</gene>
<evidence type="ECO:0000313" key="3">
    <source>
        <dbReference type="Proteomes" id="UP000255224"/>
    </source>
</evidence>
<dbReference type="EMBL" id="CP033920">
    <property type="protein sequence ID" value="AZA50659.1"/>
    <property type="molecule type" value="Genomic_DNA"/>
</dbReference>
<evidence type="ECO:0000313" key="2">
    <source>
        <dbReference type="EMBL" id="STD01164.1"/>
    </source>
</evidence>
<reference evidence="2 3" key="1">
    <citation type="submission" date="2018-06" db="EMBL/GenBank/DDBJ databases">
        <authorList>
            <consortium name="Pathogen Informatics"/>
            <person name="Doyle S."/>
        </authorList>
    </citation>
    <scope>NUCLEOTIDE SEQUENCE [LARGE SCALE GENOMIC DNA]</scope>
    <source>
        <strain evidence="2 3">NCTC13533</strain>
    </source>
</reference>
<protein>
    <submittedName>
        <fullName evidence="2">Uncharacterized protein</fullName>
    </submittedName>
</protein>
<keyword evidence="4" id="KW-1185">Reference proteome</keyword>
<evidence type="ECO:0000313" key="4">
    <source>
        <dbReference type="Proteomes" id="UP000273270"/>
    </source>
</evidence>
<organism evidence="2 3">
    <name type="scientific">Chryseobacterium carnipullorum</name>
    <dbReference type="NCBI Taxonomy" id="1124835"/>
    <lineage>
        <taxon>Bacteria</taxon>
        <taxon>Pseudomonadati</taxon>
        <taxon>Bacteroidota</taxon>
        <taxon>Flavobacteriia</taxon>
        <taxon>Flavobacteriales</taxon>
        <taxon>Weeksellaceae</taxon>
        <taxon>Chryseobacterium group</taxon>
        <taxon>Chryseobacterium</taxon>
    </lineage>
</organism>
<dbReference type="RefSeq" id="WP_123881490.1">
    <property type="nucleotide sequence ID" value="NZ_CP033920.1"/>
</dbReference>
<sequence>MTSNGNLGLGLTTPGTTLDVNGAITNREIAVAVAGNAVIIPANVSLVQLTGAATGAVAISAPAAPNHGQRLIVFNNTTGGFGATLNGITIPNDKVLEFVFSNSSWRSTDGGAAGTTPVNIYTADGTLASNRTVIQGANTLAFTGTQTNAFSVDGNTLSVDATNDRVGVGTTTPTNKLVVAGTNAQPSALGTANTNATLRIDGNTSHALDLGTYTNAPFGSYISSQNKASVISLPLVLNPVGGNVGVATSTPQRALHVNGGLQVTNEINVGGNASTAGSAGTAGQVLKSNGPGAAPSWQTLAGVPNATGTVIAVNGQFIVAQEISVQMTSDFTIPGNTLAMPVGNLTNEIIDNENLFTGSSTSNSFKVSADGIYLVTMNVQLWVNSPTGGK</sequence>
<dbReference type="OrthoDB" id="1340359at2"/>
<accession>A0A376E369</accession>
<reference evidence="1" key="2">
    <citation type="submission" date="2018-11" db="EMBL/GenBank/DDBJ databases">
        <title>Proposal to divide the Flavobacteriaceae and reorganize its genera based on Amino Acid Identity values calculated from whole genome sequences.</title>
        <authorList>
            <person name="Nicholson A.C."/>
            <person name="Gulvik C.A."/>
            <person name="Whitney A.M."/>
            <person name="Humrighouse B.W."/>
            <person name="Bell M."/>
            <person name="Holmes B."/>
            <person name="Steigerwalt A."/>
            <person name="Villarma A."/>
            <person name="Sheth M."/>
            <person name="Batra D."/>
            <person name="Pryor J."/>
            <person name="Bernardet J.-F."/>
            <person name="Hugo C."/>
            <person name="Kampfer P."/>
            <person name="Newman J."/>
            <person name="Mcquiston J.R."/>
        </authorList>
    </citation>
    <scope>NUCLEOTIDE SEQUENCE [LARGE SCALE GENOMIC DNA]</scope>
    <source>
        <strain evidence="1">G0188</strain>
    </source>
</reference>
<reference evidence="4" key="3">
    <citation type="submission" date="2018-11" db="EMBL/GenBank/DDBJ databases">
        <title>Proposal to divide the Flavobacteriaceae and reorganize its genera based on Amino Acid Identity values calculated from whole genome sequences.</title>
        <authorList>
            <person name="Nicholson A.C."/>
            <person name="Gulvik C.A."/>
            <person name="Whitney A.M."/>
            <person name="Humrighouse B.W."/>
            <person name="Bell M."/>
            <person name="Holmes B."/>
            <person name="Steigerwalt A.G."/>
            <person name="Villarma A."/>
            <person name="Sheth M."/>
            <person name="Batra D."/>
            <person name="Pryor J."/>
            <person name="Bernardet J.-F."/>
            <person name="Hugo C."/>
            <person name="Kampfer P."/>
            <person name="Newman J."/>
            <person name="McQuiston J.R."/>
        </authorList>
    </citation>
    <scope>NUCLEOTIDE SEQUENCE [LARGE SCALE GENOMIC DNA]</scope>
    <source>
        <strain evidence="4">G0188</strain>
    </source>
</reference>